<dbReference type="Proteomes" id="UP000322244">
    <property type="component" value="Unassembled WGS sequence"/>
</dbReference>
<dbReference type="InterPro" id="IPR016035">
    <property type="entry name" value="Acyl_Trfase/lysoPLipase"/>
</dbReference>
<evidence type="ECO:0000313" key="5">
    <source>
        <dbReference type="Proteomes" id="UP000322244"/>
    </source>
</evidence>
<evidence type="ECO:0000259" key="3">
    <source>
        <dbReference type="PROSITE" id="PS51635"/>
    </source>
</evidence>
<keyword evidence="5" id="KW-1185">Reference proteome</keyword>
<keyword evidence="2" id="KW-0442">Lipid degradation</keyword>
<feature type="short sequence motif" description="GXSXG" evidence="2">
    <location>
        <begin position="42"/>
        <end position="46"/>
    </location>
</feature>
<evidence type="ECO:0000313" key="4">
    <source>
        <dbReference type="EMBL" id="KAA0024722.1"/>
    </source>
</evidence>
<feature type="active site" description="Nucleophile" evidence="2">
    <location>
        <position position="44"/>
    </location>
</feature>
<protein>
    <submittedName>
        <fullName evidence="4">Patatin-like phospholipase family protein</fullName>
    </submittedName>
</protein>
<keyword evidence="1 2" id="KW-0443">Lipid metabolism</keyword>
<dbReference type="InterPro" id="IPR002641">
    <property type="entry name" value="PNPLA_dom"/>
</dbReference>
<keyword evidence="2" id="KW-0378">Hydrolase</keyword>
<dbReference type="PANTHER" id="PTHR46394:SF1">
    <property type="entry name" value="PNPLA DOMAIN-CONTAINING PROTEIN"/>
    <property type="match status" value="1"/>
</dbReference>
<dbReference type="GO" id="GO:0016042">
    <property type="term" value="P:lipid catabolic process"/>
    <property type="evidence" value="ECO:0007669"/>
    <property type="project" value="UniProtKB-UniRule"/>
</dbReference>
<dbReference type="Gene3D" id="3.40.1090.10">
    <property type="entry name" value="Cytosolic phospholipase A2 catalytic domain"/>
    <property type="match status" value="2"/>
</dbReference>
<dbReference type="PANTHER" id="PTHR46394">
    <property type="entry name" value="ANNEXIN"/>
    <property type="match status" value="1"/>
</dbReference>
<dbReference type="PROSITE" id="PS51635">
    <property type="entry name" value="PNPLA"/>
    <property type="match status" value="1"/>
</dbReference>
<dbReference type="RefSeq" id="WP_149428497.1">
    <property type="nucleotide sequence ID" value="NZ_VLNY01000001.1"/>
</dbReference>
<dbReference type="EMBL" id="VLNY01000001">
    <property type="protein sequence ID" value="KAA0024722.1"/>
    <property type="molecule type" value="Genomic_DNA"/>
</dbReference>
<feature type="active site" description="Proton acceptor" evidence="2">
    <location>
        <position position="207"/>
    </location>
</feature>
<dbReference type="AlphaFoldDB" id="A0A5A7SHT1"/>
<comment type="caution">
    <text evidence="4">The sequence shown here is derived from an EMBL/GenBank/DDBJ whole genome shotgun (WGS) entry which is preliminary data.</text>
</comment>
<dbReference type="InterPro" id="IPR052580">
    <property type="entry name" value="Lipid_Hydrolase"/>
</dbReference>
<dbReference type="Pfam" id="PF01734">
    <property type="entry name" value="Patatin"/>
    <property type="match status" value="1"/>
</dbReference>
<feature type="short sequence motif" description="DGA/G" evidence="2">
    <location>
        <begin position="207"/>
        <end position="209"/>
    </location>
</feature>
<name>A0A5A7SHT1_9NOCA</name>
<dbReference type="OrthoDB" id="9770965at2"/>
<dbReference type="SUPFAM" id="SSF52151">
    <property type="entry name" value="FabD/lysophospholipase-like"/>
    <property type="match status" value="1"/>
</dbReference>
<evidence type="ECO:0000256" key="1">
    <source>
        <dbReference type="ARBA" id="ARBA00023098"/>
    </source>
</evidence>
<evidence type="ECO:0000256" key="2">
    <source>
        <dbReference type="PROSITE-ProRule" id="PRU01161"/>
    </source>
</evidence>
<dbReference type="CDD" id="cd07207">
    <property type="entry name" value="Pat_ExoU_VipD_like"/>
    <property type="match status" value="1"/>
</dbReference>
<dbReference type="GO" id="GO:0016787">
    <property type="term" value="F:hydrolase activity"/>
    <property type="evidence" value="ECO:0007669"/>
    <property type="project" value="UniProtKB-UniRule"/>
</dbReference>
<sequence>MPEQPKQSVDLVLEGGGVKGIALLGAVLGLSDAGYRFERIAGTSAGAIVGALVAAYQRAGRDLQDLVPVMREVNYRRFEDGNRLQKAVGQVGDGWEVLLHKGAHTGDYLIQWLGPLLADVDVRTFRDLRLPPDEGSSLAAHQRYSLVVHTSDLTRKALVRLPWDYHHYTKVADDQSVVHAVRASMSVPFFFRPVTVDSGNGSCTWVDGGLLSNFPITVFDRTDDKPERWPTFGIKLSAKPTITAEDEPLNSAAKIALACLHTMTSDDTNRYSLDTDDGINKRTIYVDTSGFQSLDFGIQPQAQETLYEAGRSAAATFLARRRGVRHLAEA</sequence>
<accession>A0A5A7SHT1</accession>
<feature type="short sequence motif" description="GXGXXG" evidence="2">
    <location>
        <begin position="15"/>
        <end position="20"/>
    </location>
</feature>
<reference evidence="4 5" key="1">
    <citation type="submission" date="2019-07" db="EMBL/GenBank/DDBJ databases">
        <title>Rhodococcus cavernicolus sp. nov., isolated from a cave.</title>
        <authorList>
            <person name="Lee S.D."/>
        </authorList>
    </citation>
    <scope>NUCLEOTIDE SEQUENCE [LARGE SCALE GENOMIC DNA]</scope>
    <source>
        <strain evidence="4 5">C1-24</strain>
    </source>
</reference>
<organism evidence="4 5">
    <name type="scientific">Antrihabitans cavernicola</name>
    <dbReference type="NCBI Taxonomy" id="2495913"/>
    <lineage>
        <taxon>Bacteria</taxon>
        <taxon>Bacillati</taxon>
        <taxon>Actinomycetota</taxon>
        <taxon>Actinomycetes</taxon>
        <taxon>Mycobacteriales</taxon>
        <taxon>Nocardiaceae</taxon>
        <taxon>Antrihabitans</taxon>
    </lineage>
</organism>
<gene>
    <name evidence="4" type="ORF">FOY51_01945</name>
</gene>
<proteinExistence type="predicted"/>
<feature type="domain" description="PNPLA" evidence="3">
    <location>
        <begin position="11"/>
        <end position="220"/>
    </location>
</feature>